<comment type="caution">
    <text evidence="7">The sequence shown here is derived from an EMBL/GenBank/DDBJ whole genome shotgun (WGS) entry which is preliminary data.</text>
</comment>
<feature type="signal peptide" evidence="5">
    <location>
        <begin position="1"/>
        <end position="25"/>
    </location>
</feature>
<evidence type="ECO:0000256" key="4">
    <source>
        <dbReference type="ARBA" id="ARBA00023263"/>
    </source>
</evidence>
<evidence type="ECO:0000256" key="2">
    <source>
        <dbReference type="ARBA" id="ARBA00006671"/>
    </source>
</evidence>
<dbReference type="Proteomes" id="UP000324255">
    <property type="component" value="Unassembled WGS sequence"/>
</dbReference>
<dbReference type="GO" id="GO:0043709">
    <property type="term" value="P:cell adhesion involved in single-species biofilm formation"/>
    <property type="evidence" value="ECO:0007669"/>
    <property type="project" value="TreeGrafter"/>
</dbReference>
<name>A0AB34CJE1_9GAMM</name>
<organism evidence="7 8">
    <name type="scientific">Candidatus Pantoea gossypiicola</name>
    <dbReference type="NCBI Taxonomy" id="2608008"/>
    <lineage>
        <taxon>Bacteria</taxon>
        <taxon>Pseudomonadati</taxon>
        <taxon>Pseudomonadota</taxon>
        <taxon>Gammaproteobacteria</taxon>
        <taxon>Enterobacterales</taxon>
        <taxon>Erwiniaceae</taxon>
        <taxon>Pantoea</taxon>
    </lineage>
</organism>
<evidence type="ECO:0000313" key="7">
    <source>
        <dbReference type="EMBL" id="KAA6123679.1"/>
    </source>
</evidence>
<dbReference type="InterPro" id="IPR036937">
    <property type="entry name" value="Adhesion_dom_fimbrial_sf"/>
</dbReference>
<comment type="subcellular location">
    <subcellularLocation>
        <location evidence="1">Fimbrium</location>
    </subcellularLocation>
</comment>
<keyword evidence="3 5" id="KW-0732">Signal</keyword>
<proteinExistence type="inferred from homology"/>
<evidence type="ECO:0000313" key="8">
    <source>
        <dbReference type="Proteomes" id="UP000324255"/>
    </source>
</evidence>
<dbReference type="EMBL" id="VWVM01000009">
    <property type="protein sequence ID" value="KAA6123679.1"/>
    <property type="molecule type" value="Genomic_DNA"/>
</dbReference>
<evidence type="ECO:0000259" key="6">
    <source>
        <dbReference type="Pfam" id="PF00419"/>
    </source>
</evidence>
<dbReference type="RefSeq" id="WP_150014126.1">
    <property type="nucleotide sequence ID" value="NZ_VWVM01000009.1"/>
</dbReference>
<dbReference type="InterPro" id="IPR000259">
    <property type="entry name" value="Adhesion_dom_fimbrial"/>
</dbReference>
<dbReference type="Gene3D" id="2.60.40.3310">
    <property type="match status" value="1"/>
</dbReference>
<dbReference type="Pfam" id="PF00419">
    <property type="entry name" value="Fimbrial"/>
    <property type="match status" value="1"/>
</dbReference>
<protein>
    <submittedName>
        <fullName evidence="7">Fimbrial protein</fullName>
    </submittedName>
</protein>
<evidence type="ECO:0000256" key="5">
    <source>
        <dbReference type="SAM" id="SignalP"/>
    </source>
</evidence>
<dbReference type="Gene3D" id="2.60.40.1090">
    <property type="entry name" value="Fimbrial-type adhesion domain"/>
    <property type="match status" value="1"/>
</dbReference>
<gene>
    <name evidence="7" type="ORF">F3I20_13675</name>
</gene>
<accession>A0AB34CJE1</accession>
<keyword evidence="8" id="KW-1185">Reference proteome</keyword>
<dbReference type="GO" id="GO:0009289">
    <property type="term" value="C:pilus"/>
    <property type="evidence" value="ECO:0007669"/>
    <property type="project" value="UniProtKB-SubCell"/>
</dbReference>
<dbReference type="SUPFAM" id="SSF49401">
    <property type="entry name" value="Bacterial adhesins"/>
    <property type="match status" value="1"/>
</dbReference>
<keyword evidence="4" id="KW-0281">Fimbrium</keyword>
<dbReference type="PANTHER" id="PTHR33420">
    <property type="entry name" value="FIMBRIAL SUBUNIT ELFA-RELATED"/>
    <property type="match status" value="1"/>
</dbReference>
<reference evidence="7 8" key="1">
    <citation type="submission" date="2019-09" db="EMBL/GenBank/DDBJ databases">
        <title>Genomic diversity of phyloplane-associated Pantoea species in Pakistan cotton crop.</title>
        <authorList>
            <person name="Tufail M.R."/>
            <person name="Cook D.R."/>
        </authorList>
    </citation>
    <scope>NUCLEOTIDE SEQUENCE [LARGE SCALE GENOMIC DNA]</scope>
    <source>
        <strain evidence="7 8">B_8</strain>
    </source>
</reference>
<comment type="similarity">
    <text evidence="2">Belongs to the fimbrial protein family.</text>
</comment>
<feature type="domain" description="Fimbrial-type adhesion" evidence="6">
    <location>
        <begin position="173"/>
        <end position="318"/>
    </location>
</feature>
<dbReference type="PANTHER" id="PTHR33420:SF3">
    <property type="entry name" value="FIMBRIAL SUBUNIT ELFA"/>
    <property type="match status" value="1"/>
</dbReference>
<dbReference type="InterPro" id="IPR050263">
    <property type="entry name" value="Bact_Fimbrial_Adh_Pro"/>
</dbReference>
<dbReference type="InterPro" id="IPR008966">
    <property type="entry name" value="Adhesion_dom_sf"/>
</dbReference>
<feature type="chain" id="PRO_5044286800" evidence="5">
    <location>
        <begin position="26"/>
        <end position="319"/>
    </location>
</feature>
<evidence type="ECO:0000256" key="3">
    <source>
        <dbReference type="ARBA" id="ARBA00022729"/>
    </source>
</evidence>
<evidence type="ECO:0000256" key="1">
    <source>
        <dbReference type="ARBA" id="ARBA00004561"/>
    </source>
</evidence>
<dbReference type="AlphaFoldDB" id="A0AB34CJE1"/>
<sequence length="319" mass="32973">MKKLINYFTSLLYFQMLLFPHVSQAALTNVVPAGGVGTVTITFPAVTVMKDAPVGTVLSTQTVYTGLKSFLTTSSGTLGFLFSCETDTCPTGVEGISYKLSASSDTFLWPHTFTNVPGGIGWMWGTAGMSVVVELYKSGEKTVSGTIQPQSIGKYNVQMEEDATPQTLAEIVLSGAVQVTALGCSLSSSDNLNVDLGNVPSRNFSGIGSTSGAKDFNVNLECDAGTNVNVNMSGTQSADSTDSSVLALTSAGSTGVSSGIGVQVLYNGTPLALNSDVVLGTSVAGGATTYTFSARYIQTLSKITAGTANTIATLNISYE</sequence>